<accession>A0A225PFI1</accession>
<dbReference type="PANTHER" id="PTHR46268">
    <property type="entry name" value="STRESS RESPONSE PROTEIN NHAX"/>
    <property type="match status" value="1"/>
</dbReference>
<comment type="caution">
    <text evidence="2">The sequence shown here is derived from an EMBL/GenBank/DDBJ whole genome shotgun (WGS) entry which is preliminary data.</text>
</comment>
<dbReference type="InterPro" id="IPR006016">
    <property type="entry name" value="UspA"/>
</dbReference>
<comment type="similarity">
    <text evidence="1">Belongs to the universal stress protein A family.</text>
</comment>
<dbReference type="InterPro" id="IPR006015">
    <property type="entry name" value="Universal_stress_UspA"/>
</dbReference>
<dbReference type="EMBL" id="JSUQ01000023">
    <property type="protein sequence ID" value="KHQ50694.1"/>
    <property type="molecule type" value="Genomic_DNA"/>
</dbReference>
<dbReference type="Proteomes" id="UP000030960">
    <property type="component" value="Unassembled WGS sequence"/>
</dbReference>
<dbReference type="CDD" id="cd00293">
    <property type="entry name" value="USP-like"/>
    <property type="match status" value="1"/>
</dbReference>
<dbReference type="PRINTS" id="PR01438">
    <property type="entry name" value="UNVRSLSTRESS"/>
</dbReference>
<dbReference type="InterPro" id="IPR014729">
    <property type="entry name" value="Rossmann-like_a/b/a_fold"/>
</dbReference>
<dbReference type="Pfam" id="PF00582">
    <property type="entry name" value="Usp"/>
    <property type="match status" value="1"/>
</dbReference>
<dbReference type="OrthoDB" id="9792500at2"/>
<evidence type="ECO:0000256" key="1">
    <source>
        <dbReference type="ARBA" id="ARBA00008791"/>
    </source>
</evidence>
<organism evidence="2 3">
    <name type="scientific">Mameliella alba</name>
    <dbReference type="NCBI Taxonomy" id="561184"/>
    <lineage>
        <taxon>Bacteria</taxon>
        <taxon>Pseudomonadati</taxon>
        <taxon>Pseudomonadota</taxon>
        <taxon>Alphaproteobacteria</taxon>
        <taxon>Rhodobacterales</taxon>
        <taxon>Roseobacteraceae</taxon>
        <taxon>Mameliella</taxon>
    </lineage>
</organism>
<keyword evidence="3" id="KW-1185">Reference proteome</keyword>
<accession>A0A0B3SJF3</accession>
<protein>
    <submittedName>
        <fullName evidence="2">Universal stress protein UspA</fullName>
    </submittedName>
</protein>
<dbReference type="SUPFAM" id="SSF52402">
    <property type="entry name" value="Adenine nucleotide alpha hydrolases-like"/>
    <property type="match status" value="1"/>
</dbReference>
<sequence length="139" mass="14958">MYSKILLAVDLNDTSGAARIAEYGGKLARMCGAEVHVVSVVPAMGFALVGSAFGGDFAGTMMEETRTNMHKWIDEVLGIEAHVHVDQGTVYDKIIRTAEDIGAEAIVVGAHRPELRDYLVGPNAARVVRHAKQSVLVVR</sequence>
<dbReference type="PANTHER" id="PTHR46268:SF6">
    <property type="entry name" value="UNIVERSAL STRESS PROTEIN UP12"/>
    <property type="match status" value="1"/>
</dbReference>
<dbReference type="GeneID" id="66503645"/>
<proteinExistence type="inferred from homology"/>
<name>A0A0B3SJF3_9RHOB</name>
<dbReference type="Gene3D" id="3.40.50.620">
    <property type="entry name" value="HUPs"/>
    <property type="match status" value="1"/>
</dbReference>
<evidence type="ECO:0000313" key="3">
    <source>
        <dbReference type="Proteomes" id="UP000030960"/>
    </source>
</evidence>
<reference evidence="2 3" key="1">
    <citation type="submission" date="2014-10" db="EMBL/GenBank/DDBJ databases">
        <title>Genome sequence of Ponticoccus sp. strain UMTAT08 isolated from clonal culture of toxic dinoflagellate Alexandrium tamiyavanichii.</title>
        <authorList>
            <person name="Gan H.Y."/>
            <person name="Muhd D.-D."/>
            <person name="Mohd Noor M.E."/>
            <person name="Yeong Y.S."/>
            <person name="Usup G."/>
        </authorList>
    </citation>
    <scope>NUCLEOTIDE SEQUENCE [LARGE SCALE GENOMIC DNA]</scope>
    <source>
        <strain evidence="2 3">UMTAT08</strain>
    </source>
</reference>
<dbReference type="AlphaFoldDB" id="A0A0B3SJF3"/>
<gene>
    <name evidence="2" type="ORF">OA50_04763</name>
</gene>
<accession>A0A225Q710</accession>
<dbReference type="RefSeq" id="WP_043145741.1">
    <property type="nucleotide sequence ID" value="NZ_AP022337.1"/>
</dbReference>
<dbReference type="STRING" id="561184.SAMN05216376_11930"/>
<evidence type="ECO:0000313" key="2">
    <source>
        <dbReference type="EMBL" id="KHQ50694.1"/>
    </source>
</evidence>